<evidence type="ECO:0000256" key="2">
    <source>
        <dbReference type="ARBA" id="ARBA00022679"/>
    </source>
</evidence>
<dbReference type="PANTHER" id="PTHR43320">
    <property type="entry name" value="SUGAR KINASE"/>
    <property type="match status" value="1"/>
</dbReference>
<dbReference type="RefSeq" id="WP_191840452.1">
    <property type="nucleotide sequence ID" value="NZ_BAAALB010000040.1"/>
</dbReference>
<evidence type="ECO:0000259" key="4">
    <source>
        <dbReference type="Pfam" id="PF00294"/>
    </source>
</evidence>
<keyword evidence="3 5" id="KW-0418">Kinase</keyword>
<dbReference type="InterPro" id="IPR052700">
    <property type="entry name" value="Carb_kinase_PfkB-like"/>
</dbReference>
<keyword evidence="2" id="KW-0808">Transferase</keyword>
<reference evidence="5 6" key="1">
    <citation type="submission" date="2021-01" db="EMBL/GenBank/DDBJ databases">
        <title>Whole genome shotgun sequence of Catellatospora chokoriensis NBRC 107358.</title>
        <authorList>
            <person name="Komaki H."/>
            <person name="Tamura T."/>
        </authorList>
    </citation>
    <scope>NUCLEOTIDE SEQUENCE [LARGE SCALE GENOMIC DNA]</scope>
    <source>
        <strain evidence="5 6">NBRC 107358</strain>
    </source>
</reference>
<dbReference type="Proteomes" id="UP000619293">
    <property type="component" value="Unassembled WGS sequence"/>
</dbReference>
<dbReference type="Gene3D" id="3.40.1190.20">
    <property type="match status" value="1"/>
</dbReference>
<comment type="caution">
    <text evidence="5">The sequence shown here is derived from an EMBL/GenBank/DDBJ whole genome shotgun (WGS) entry which is preliminary data.</text>
</comment>
<feature type="domain" description="Carbohydrate kinase PfkB" evidence="4">
    <location>
        <begin position="20"/>
        <end position="288"/>
    </location>
</feature>
<evidence type="ECO:0000256" key="3">
    <source>
        <dbReference type="ARBA" id="ARBA00022777"/>
    </source>
</evidence>
<dbReference type="Pfam" id="PF00294">
    <property type="entry name" value="PfkB"/>
    <property type="match status" value="1"/>
</dbReference>
<dbReference type="InterPro" id="IPR029056">
    <property type="entry name" value="Ribokinase-like"/>
</dbReference>
<dbReference type="SUPFAM" id="SSF53613">
    <property type="entry name" value="Ribokinase-like"/>
    <property type="match status" value="1"/>
</dbReference>
<name>A0A8J3NVI9_9ACTN</name>
<gene>
    <name evidence="5" type="ORF">Cch02nite_74000</name>
</gene>
<evidence type="ECO:0000256" key="1">
    <source>
        <dbReference type="ARBA" id="ARBA00010688"/>
    </source>
</evidence>
<evidence type="ECO:0000313" key="5">
    <source>
        <dbReference type="EMBL" id="GIF93956.1"/>
    </source>
</evidence>
<dbReference type="InterPro" id="IPR002173">
    <property type="entry name" value="Carboh/pur_kinase_PfkB_CS"/>
</dbReference>
<dbReference type="PROSITE" id="PS00584">
    <property type="entry name" value="PFKB_KINASES_2"/>
    <property type="match status" value="1"/>
</dbReference>
<dbReference type="PANTHER" id="PTHR43320:SF3">
    <property type="entry name" value="CARBOHYDRATE KINASE PFKB DOMAIN-CONTAINING PROTEIN"/>
    <property type="match status" value="1"/>
</dbReference>
<dbReference type="AlphaFoldDB" id="A0A8J3NVI9"/>
<dbReference type="InterPro" id="IPR011611">
    <property type="entry name" value="PfkB_dom"/>
</dbReference>
<accession>A0A8J3NVI9</accession>
<organism evidence="5 6">
    <name type="scientific">Catellatospora chokoriensis</name>
    <dbReference type="NCBI Taxonomy" id="310353"/>
    <lineage>
        <taxon>Bacteria</taxon>
        <taxon>Bacillati</taxon>
        <taxon>Actinomycetota</taxon>
        <taxon>Actinomycetes</taxon>
        <taxon>Micromonosporales</taxon>
        <taxon>Micromonosporaceae</taxon>
        <taxon>Catellatospora</taxon>
    </lineage>
</organism>
<sequence>MRVPHHPELGVLVLGGAGVDTIVQVPQLPLPYADSHLVPAITTRAGQTGDFLALGLHALGLPVHHVDVLGDDPEGALVRALHETSGIAFTELPSSTGTKRAVNLVDPAGRRLSLYDVSRGGEHDRFPEPLLAELAAGCRHVHVCITHPGAYALARLADLAVTVSTDLHNWDGENPYHEQFAAAADVVFVSATALADPEAALRRVLALGRARIAVATDGDRGGFLLTRDDGTVRRFAAVAPPRPVVDSNGAGDAFAAGFLYGLLTGLPPERCATYGAIVGAHACTVAATEVDPLDRSALLARAATF</sequence>
<dbReference type="EMBL" id="BONG01000077">
    <property type="protein sequence ID" value="GIF93956.1"/>
    <property type="molecule type" value="Genomic_DNA"/>
</dbReference>
<protein>
    <submittedName>
        <fullName evidence="5">Sugar kinase</fullName>
    </submittedName>
</protein>
<keyword evidence="6" id="KW-1185">Reference proteome</keyword>
<evidence type="ECO:0000313" key="6">
    <source>
        <dbReference type="Proteomes" id="UP000619293"/>
    </source>
</evidence>
<comment type="similarity">
    <text evidence="1">Belongs to the carbohydrate kinase PfkB family.</text>
</comment>
<dbReference type="GO" id="GO:0016301">
    <property type="term" value="F:kinase activity"/>
    <property type="evidence" value="ECO:0007669"/>
    <property type="project" value="UniProtKB-KW"/>
</dbReference>
<proteinExistence type="inferred from homology"/>